<dbReference type="AlphaFoldDB" id="A0A1V6T361"/>
<evidence type="ECO:0000256" key="1">
    <source>
        <dbReference type="SAM" id="SignalP"/>
    </source>
</evidence>
<evidence type="ECO:0008006" key="4">
    <source>
        <dbReference type="Google" id="ProtNLM"/>
    </source>
</evidence>
<feature type="chain" id="PRO_5012709193" description="Invertebrate defensins family profile domain-containing protein" evidence="1">
    <location>
        <begin position="17"/>
        <end position="60"/>
    </location>
</feature>
<keyword evidence="3" id="KW-1185">Reference proteome</keyword>
<name>A0A1V6T361_9EURO</name>
<dbReference type="Proteomes" id="UP000191285">
    <property type="component" value="Unassembled WGS sequence"/>
</dbReference>
<proteinExistence type="predicted"/>
<reference evidence="3" key="1">
    <citation type="journal article" date="2017" name="Nat. Microbiol.">
        <title>Global analysis of biosynthetic gene clusters reveals vast potential of secondary metabolite production in Penicillium species.</title>
        <authorList>
            <person name="Nielsen J.C."/>
            <person name="Grijseels S."/>
            <person name="Prigent S."/>
            <person name="Ji B."/>
            <person name="Dainat J."/>
            <person name="Nielsen K.F."/>
            <person name="Frisvad J.C."/>
            <person name="Workman M."/>
            <person name="Nielsen J."/>
        </authorList>
    </citation>
    <scope>NUCLEOTIDE SEQUENCE [LARGE SCALE GENOMIC DNA]</scope>
    <source>
        <strain evidence="3">IBT 24891</strain>
    </source>
</reference>
<accession>A0A1V6T361</accession>
<keyword evidence="1" id="KW-0732">Signal</keyword>
<sequence>MRVLAIFAALLAVAVASPTLETRQQGEACELVHGASCSSKGMVQCGSSSGNVRVCCKRCY</sequence>
<evidence type="ECO:0000313" key="3">
    <source>
        <dbReference type="Proteomes" id="UP000191285"/>
    </source>
</evidence>
<evidence type="ECO:0000313" key="2">
    <source>
        <dbReference type="EMBL" id="OQE20370.1"/>
    </source>
</evidence>
<dbReference type="OrthoDB" id="4478296at2759"/>
<organism evidence="2 3">
    <name type="scientific">Penicillium steckii</name>
    <dbReference type="NCBI Taxonomy" id="303698"/>
    <lineage>
        <taxon>Eukaryota</taxon>
        <taxon>Fungi</taxon>
        <taxon>Dikarya</taxon>
        <taxon>Ascomycota</taxon>
        <taxon>Pezizomycotina</taxon>
        <taxon>Eurotiomycetes</taxon>
        <taxon>Eurotiomycetidae</taxon>
        <taxon>Eurotiales</taxon>
        <taxon>Aspergillaceae</taxon>
        <taxon>Penicillium</taxon>
    </lineage>
</organism>
<gene>
    <name evidence="2" type="ORF">PENSTE_c013G07678</name>
</gene>
<protein>
    <recommendedName>
        <fullName evidence="4">Invertebrate defensins family profile domain-containing protein</fullName>
    </recommendedName>
</protein>
<feature type="signal peptide" evidence="1">
    <location>
        <begin position="1"/>
        <end position="16"/>
    </location>
</feature>
<comment type="caution">
    <text evidence="2">The sequence shown here is derived from an EMBL/GenBank/DDBJ whole genome shotgun (WGS) entry which is preliminary data.</text>
</comment>
<dbReference type="EMBL" id="MLKD01000013">
    <property type="protein sequence ID" value="OQE20370.1"/>
    <property type="molecule type" value="Genomic_DNA"/>
</dbReference>